<keyword evidence="5 14" id="KW-1133">Transmembrane helix</keyword>
<keyword evidence="11 12" id="KW-0807">Transducer</keyword>
<comment type="similarity">
    <text evidence="2 12">Belongs to the G-protein coupled receptor 1 family.</text>
</comment>
<dbReference type="SUPFAM" id="SSF81321">
    <property type="entry name" value="Family A G protein-coupled receptor-like"/>
    <property type="match status" value="1"/>
</dbReference>
<dbReference type="PANTHER" id="PTHR45695:SF23">
    <property type="entry name" value="GALANIN-LIKE G-PROTEIN COUPLED RECEPTOR NPR-9"/>
    <property type="match status" value="1"/>
</dbReference>
<keyword evidence="8" id="KW-1015">Disulfide bond</keyword>
<comment type="subcellular location">
    <subcellularLocation>
        <location evidence="1">Cell membrane</location>
        <topology evidence="1">Multi-pass membrane protein</topology>
    </subcellularLocation>
</comment>
<dbReference type="PANTHER" id="PTHR45695">
    <property type="entry name" value="LEUCOKININ RECEPTOR-RELATED"/>
    <property type="match status" value="1"/>
</dbReference>
<evidence type="ECO:0000256" key="11">
    <source>
        <dbReference type="ARBA" id="ARBA00023224"/>
    </source>
</evidence>
<name>A0A816D3K3_ADIRI</name>
<dbReference type="SMART" id="SM01381">
    <property type="entry name" value="7TM_GPCR_Srsx"/>
    <property type="match status" value="1"/>
</dbReference>
<keyword evidence="6 12" id="KW-0297">G-protein coupled receptor</keyword>
<evidence type="ECO:0000256" key="7">
    <source>
        <dbReference type="ARBA" id="ARBA00023136"/>
    </source>
</evidence>
<feature type="transmembrane region" description="Helical" evidence="14">
    <location>
        <begin position="287"/>
        <end position="306"/>
    </location>
</feature>
<dbReference type="AlphaFoldDB" id="A0A816D3K3"/>
<evidence type="ECO:0000256" key="5">
    <source>
        <dbReference type="ARBA" id="ARBA00022989"/>
    </source>
</evidence>
<proteinExistence type="inferred from homology"/>
<evidence type="ECO:0000313" key="17">
    <source>
        <dbReference type="Proteomes" id="UP000663828"/>
    </source>
</evidence>
<protein>
    <recommendedName>
        <fullName evidence="15">G-protein coupled receptors family 1 profile domain-containing protein</fullName>
    </recommendedName>
</protein>
<dbReference type="Proteomes" id="UP000663828">
    <property type="component" value="Unassembled WGS sequence"/>
</dbReference>
<dbReference type="InterPro" id="IPR017452">
    <property type="entry name" value="GPCR_Rhodpsn_7TM"/>
</dbReference>
<dbReference type="PROSITE" id="PS50262">
    <property type="entry name" value="G_PROTEIN_RECEP_F1_2"/>
    <property type="match status" value="1"/>
</dbReference>
<dbReference type="InterPro" id="IPR000611">
    <property type="entry name" value="NPY_rcpt"/>
</dbReference>
<organism evidence="16 17">
    <name type="scientific">Adineta ricciae</name>
    <name type="common">Rotifer</name>
    <dbReference type="NCBI Taxonomy" id="249248"/>
    <lineage>
        <taxon>Eukaryota</taxon>
        <taxon>Metazoa</taxon>
        <taxon>Spiralia</taxon>
        <taxon>Gnathifera</taxon>
        <taxon>Rotifera</taxon>
        <taxon>Eurotatoria</taxon>
        <taxon>Bdelloidea</taxon>
        <taxon>Adinetida</taxon>
        <taxon>Adinetidae</taxon>
        <taxon>Adineta</taxon>
    </lineage>
</organism>
<keyword evidence="17" id="KW-1185">Reference proteome</keyword>
<gene>
    <name evidence="16" type="ORF">XAT740_LOCUS51994</name>
</gene>
<keyword evidence="3" id="KW-1003">Cell membrane</keyword>
<keyword evidence="7 14" id="KW-0472">Membrane</keyword>
<evidence type="ECO:0000256" key="4">
    <source>
        <dbReference type="ARBA" id="ARBA00022692"/>
    </source>
</evidence>
<evidence type="ECO:0000256" key="6">
    <source>
        <dbReference type="ARBA" id="ARBA00023040"/>
    </source>
</evidence>
<evidence type="ECO:0000256" key="2">
    <source>
        <dbReference type="ARBA" id="ARBA00010663"/>
    </source>
</evidence>
<evidence type="ECO:0000256" key="12">
    <source>
        <dbReference type="RuleBase" id="RU000688"/>
    </source>
</evidence>
<feature type="domain" description="G-protein coupled receptors family 1 profile" evidence="15">
    <location>
        <begin position="47"/>
        <end position="346"/>
    </location>
</feature>
<evidence type="ECO:0000256" key="13">
    <source>
        <dbReference type="SAM" id="MobiDB-lite"/>
    </source>
</evidence>
<comment type="caution">
    <text evidence="16">The sequence shown here is derived from an EMBL/GenBank/DDBJ whole genome shotgun (WGS) entry which is preliminary data.</text>
</comment>
<evidence type="ECO:0000256" key="10">
    <source>
        <dbReference type="ARBA" id="ARBA00023180"/>
    </source>
</evidence>
<dbReference type="GO" id="GO:0005886">
    <property type="term" value="C:plasma membrane"/>
    <property type="evidence" value="ECO:0007669"/>
    <property type="project" value="UniProtKB-SubCell"/>
</dbReference>
<dbReference type="InterPro" id="IPR000276">
    <property type="entry name" value="GPCR_Rhodpsn"/>
</dbReference>
<evidence type="ECO:0000313" key="16">
    <source>
        <dbReference type="EMBL" id="CAF1633097.1"/>
    </source>
</evidence>
<reference evidence="16" key="1">
    <citation type="submission" date="2021-02" db="EMBL/GenBank/DDBJ databases">
        <authorList>
            <person name="Nowell W R."/>
        </authorList>
    </citation>
    <scope>NUCLEOTIDE SEQUENCE</scope>
</reference>
<evidence type="ECO:0000256" key="3">
    <source>
        <dbReference type="ARBA" id="ARBA00022475"/>
    </source>
</evidence>
<sequence length="506" mass="57004">MEFNLHESLNSTLQADSYSDATEHDALKLGILKICLFSTFFVLGLIGNSLVLIGIGLNKGMQTPTNLLIFNLALADVLFIIVCIPTTLFSFFGRWPFAEFGCKLAQFINHLSAFMSIYLLVFMSVDRYLAVVHAIDSIGNYRTTRNTTIWIMALWLIGVSLSMIIGSLFTVIRFGGNGSPVSMYCLLRYLQPSAESIENFPLNLTHIPIRNSSTTFLTHHNHTDVTHLRSPPHVLPIEASFYWLGFVLFLYALPLTIIVILYGLMLKFLRGARGQSVGKSKRRATRMILAVVLTYAFCWFLMQLSFISNVILSQNTSHDFETYMDILTTFANVFAYLNSCTNPILYGFMSKNFRSSFIDLLCCRYSKRRRCRLNDSLRNRRPTGNIMNISNSKFQHGDYMIRSSVSHYSQMHQTAGMSTAGGDGAFSSSSRLTTELLPKSEQQESITEQNSSIDNSSSCHITVGTQSSIKIDKPHRRRKHSERSPVVAYSSLPTQAMLQKTNMLCA</sequence>
<dbReference type="PRINTS" id="PR01012">
    <property type="entry name" value="NRPEPTIDEYR"/>
</dbReference>
<feature type="transmembrane region" description="Helical" evidence="14">
    <location>
        <begin position="31"/>
        <end position="55"/>
    </location>
</feature>
<accession>A0A816D3K3</accession>
<feature type="transmembrane region" description="Helical" evidence="14">
    <location>
        <begin position="111"/>
        <end position="129"/>
    </location>
</feature>
<feature type="transmembrane region" description="Helical" evidence="14">
    <location>
        <begin position="241"/>
        <end position="266"/>
    </location>
</feature>
<keyword evidence="9 12" id="KW-0675">Receptor</keyword>
<dbReference type="PROSITE" id="PS00237">
    <property type="entry name" value="G_PROTEIN_RECEP_F1_1"/>
    <property type="match status" value="1"/>
</dbReference>
<keyword evidence="4 12" id="KW-0812">Transmembrane</keyword>
<evidence type="ECO:0000256" key="14">
    <source>
        <dbReference type="SAM" id="Phobius"/>
    </source>
</evidence>
<dbReference type="PRINTS" id="PR00237">
    <property type="entry name" value="GPCRRHODOPSN"/>
</dbReference>
<feature type="compositionally biased region" description="Polar residues" evidence="13">
    <location>
        <begin position="443"/>
        <end position="469"/>
    </location>
</feature>
<dbReference type="Gene3D" id="1.20.1070.10">
    <property type="entry name" value="Rhodopsin 7-helix transmembrane proteins"/>
    <property type="match status" value="1"/>
</dbReference>
<evidence type="ECO:0000259" key="15">
    <source>
        <dbReference type="PROSITE" id="PS50262"/>
    </source>
</evidence>
<dbReference type="Pfam" id="PF00001">
    <property type="entry name" value="7tm_1"/>
    <property type="match status" value="2"/>
</dbReference>
<feature type="region of interest" description="Disordered" evidence="13">
    <location>
        <begin position="434"/>
        <end position="485"/>
    </location>
</feature>
<dbReference type="GO" id="GO:0004983">
    <property type="term" value="F:neuropeptide Y receptor activity"/>
    <property type="evidence" value="ECO:0007669"/>
    <property type="project" value="InterPro"/>
</dbReference>
<feature type="transmembrane region" description="Helical" evidence="14">
    <location>
        <begin position="67"/>
        <end position="91"/>
    </location>
</feature>
<evidence type="ECO:0000256" key="8">
    <source>
        <dbReference type="ARBA" id="ARBA00023157"/>
    </source>
</evidence>
<evidence type="ECO:0000256" key="9">
    <source>
        <dbReference type="ARBA" id="ARBA00023170"/>
    </source>
</evidence>
<feature type="transmembrane region" description="Helical" evidence="14">
    <location>
        <begin position="149"/>
        <end position="172"/>
    </location>
</feature>
<feature type="transmembrane region" description="Helical" evidence="14">
    <location>
        <begin position="326"/>
        <end position="348"/>
    </location>
</feature>
<evidence type="ECO:0000256" key="1">
    <source>
        <dbReference type="ARBA" id="ARBA00004651"/>
    </source>
</evidence>
<dbReference type="EMBL" id="CAJNOR010008429">
    <property type="protein sequence ID" value="CAF1633097.1"/>
    <property type="molecule type" value="Genomic_DNA"/>
</dbReference>
<keyword evidence="10" id="KW-0325">Glycoprotein</keyword>